<comment type="caution">
    <text evidence="2">The sequence shown here is derived from an EMBL/GenBank/DDBJ whole genome shotgun (WGS) entry which is preliminary data.</text>
</comment>
<dbReference type="Proteomes" id="UP000663828">
    <property type="component" value="Unassembled WGS sequence"/>
</dbReference>
<keyword evidence="3" id="KW-1185">Reference proteome</keyword>
<feature type="non-terminal residue" evidence="2">
    <location>
        <position position="1"/>
    </location>
</feature>
<accession>A0A816GKN3</accession>
<proteinExistence type="predicted"/>
<evidence type="ECO:0000313" key="3">
    <source>
        <dbReference type="Proteomes" id="UP000663828"/>
    </source>
</evidence>
<feature type="compositionally biased region" description="Basic and acidic residues" evidence="1">
    <location>
        <begin position="1"/>
        <end position="10"/>
    </location>
</feature>
<dbReference type="EMBL" id="CAJNOR010014054">
    <property type="protein sequence ID" value="CAF1676538.1"/>
    <property type="molecule type" value="Genomic_DNA"/>
</dbReference>
<sequence>FFSDKNERKFSKNSTAAATRPPPPPQQRQHRYGRLWLMI</sequence>
<protein>
    <submittedName>
        <fullName evidence="2">Uncharacterized protein</fullName>
    </submittedName>
</protein>
<name>A0A816GKN3_ADIRI</name>
<organism evidence="2 3">
    <name type="scientific">Adineta ricciae</name>
    <name type="common">Rotifer</name>
    <dbReference type="NCBI Taxonomy" id="249248"/>
    <lineage>
        <taxon>Eukaryota</taxon>
        <taxon>Metazoa</taxon>
        <taxon>Spiralia</taxon>
        <taxon>Gnathifera</taxon>
        <taxon>Rotifera</taxon>
        <taxon>Eurotatoria</taxon>
        <taxon>Bdelloidea</taxon>
        <taxon>Adinetida</taxon>
        <taxon>Adinetidae</taxon>
        <taxon>Adineta</taxon>
    </lineage>
</organism>
<evidence type="ECO:0000313" key="2">
    <source>
        <dbReference type="EMBL" id="CAF1676538.1"/>
    </source>
</evidence>
<evidence type="ECO:0000256" key="1">
    <source>
        <dbReference type="SAM" id="MobiDB-lite"/>
    </source>
</evidence>
<dbReference type="AlphaFoldDB" id="A0A816GKN3"/>
<feature type="region of interest" description="Disordered" evidence="1">
    <location>
        <begin position="1"/>
        <end position="33"/>
    </location>
</feature>
<reference evidence="2" key="1">
    <citation type="submission" date="2021-02" db="EMBL/GenBank/DDBJ databases">
        <authorList>
            <person name="Nowell W R."/>
        </authorList>
    </citation>
    <scope>NUCLEOTIDE SEQUENCE</scope>
</reference>
<gene>
    <name evidence="2" type="ORF">XAT740_LOCUS59710</name>
</gene>